<dbReference type="SMART" id="SM01043">
    <property type="entry name" value="BTAD"/>
    <property type="match status" value="1"/>
</dbReference>
<dbReference type="InterPro" id="IPR027417">
    <property type="entry name" value="P-loop_NTPase"/>
</dbReference>
<dbReference type="PANTHER" id="PTHR35807">
    <property type="entry name" value="TRANSCRIPTIONAL REGULATOR REDD-RELATED"/>
    <property type="match status" value="1"/>
</dbReference>
<dbReference type="Gene3D" id="1.25.40.10">
    <property type="entry name" value="Tetratricopeptide repeat domain"/>
    <property type="match status" value="3"/>
</dbReference>
<keyword evidence="2" id="KW-0805">Transcription regulation</keyword>
<dbReference type="InterPro" id="IPR036388">
    <property type="entry name" value="WH-like_DNA-bd_sf"/>
</dbReference>
<dbReference type="SUPFAM" id="SSF46894">
    <property type="entry name" value="C-terminal effector domain of the bipartite response regulators"/>
    <property type="match status" value="1"/>
</dbReference>
<evidence type="ECO:0000256" key="1">
    <source>
        <dbReference type="ARBA" id="ARBA00005820"/>
    </source>
</evidence>
<dbReference type="InterPro" id="IPR051677">
    <property type="entry name" value="AfsR-DnrI-RedD_regulator"/>
</dbReference>
<comment type="caution">
    <text evidence="7">The sequence shown here is derived from an EMBL/GenBank/DDBJ whole genome shotgun (WGS) entry which is preliminary data.</text>
</comment>
<dbReference type="SMART" id="SM00382">
    <property type="entry name" value="AAA"/>
    <property type="match status" value="1"/>
</dbReference>
<accession>A0ABV8KXD0</accession>
<dbReference type="InterPro" id="IPR005158">
    <property type="entry name" value="BTAD"/>
</dbReference>
<feature type="domain" description="OmpR/PhoB-type" evidence="6">
    <location>
        <begin position="1"/>
        <end position="97"/>
    </location>
</feature>
<organism evidence="7 8">
    <name type="scientific">Micromonospora zhanjiangensis</name>
    <dbReference type="NCBI Taxonomy" id="1522057"/>
    <lineage>
        <taxon>Bacteria</taxon>
        <taxon>Bacillati</taxon>
        <taxon>Actinomycetota</taxon>
        <taxon>Actinomycetes</taxon>
        <taxon>Micromonosporales</taxon>
        <taxon>Micromonosporaceae</taxon>
        <taxon>Micromonospora</taxon>
    </lineage>
</organism>
<evidence type="ECO:0000259" key="6">
    <source>
        <dbReference type="PROSITE" id="PS51755"/>
    </source>
</evidence>
<feature type="DNA-binding region" description="OmpR/PhoB-type" evidence="5">
    <location>
        <begin position="1"/>
        <end position="97"/>
    </location>
</feature>
<dbReference type="PRINTS" id="PR00364">
    <property type="entry name" value="DISEASERSIST"/>
</dbReference>
<dbReference type="InterPro" id="IPR001867">
    <property type="entry name" value="OmpR/PhoB-type_DNA-bd"/>
</dbReference>
<evidence type="ECO:0000313" key="7">
    <source>
        <dbReference type="EMBL" id="MFC4110362.1"/>
    </source>
</evidence>
<sequence>MPAEIMIRILGPLEIEVAGARLDATPSERLLLARLALAGGQVVSVAQLVDAVWPHRPPSTARNRIQVLVSGLRRKLAAAGGPDQAIITRAPGYLLPAEAVRLDQHEYERLVEQARVEWTAGRPAAAAATYAAALALWRGPAFDGVDSPFVATASVRLAESRLAVTEDVFEARLAAGTDPDLVADLTAAIEAYPLRERLRGQLMRALHAQDRQGDALAVYRDFHALVRDELGLEPGSELTRLHQEILAVPALPPVLAAAPNQLPADTADFVGRQAELDRLRDVLARAATAASGGCPAIVSIVGPGGSGKTALAVRLAWRVRALYPDGCLVADLDGADPHALLGAFLRALGLAGAAVPADPQERLGQYRSLLADRKVLLVLDNVATAAQLAPLIPAGGGCAVLAVGRRRLTWLPEAVACPLGPLPVGEALGLLSRLAGAARLDTERDDARRLIQMCSGLPLAIRVVGARLAARPDLPVAHLADRLADEQHRLDELEVGDVQVRACLAVSFQRLPVEAQRALRLIALLPGPQLPGSLLGAVLGVPDDVADRAVARLLDEHLLEVVGPHRYRLHDLVRLFAAERAEAEEPGEQRAAAVRRAYRMLLALARAANERMPARRYPCPVPAADPQPTVIPADPTGWLDAERGTLLAFVTAARRLGVPGLAWPLAATLVNICELRANPDDWQRALDQADVALGDAPDPAGSAALALARSILLRGAGHHEQAAPYASRAGRYYRRAGAWPAAVAAAVELAINARIRGRYRLARAALCWALARSAEHDTGVQEGYAYLALGNLCLSEDPPDLTAAQRALSRAQQVFSRLDERSGLANAIIAAGRAHAMAGAHAAAVRSYLAATPVYADLGDPAGRAFADAMLADAYLRDGDPRRALQVVDRIVDSLAELGHGYWEAVARVVRGQALAGLGDPLAADVLRQAACRYERLGHPARAGEVLFDLARRQAADGRGDEARRCARDAARLFREARSPQAAAVDAWLSS</sequence>
<dbReference type="Gene3D" id="1.10.10.10">
    <property type="entry name" value="Winged helix-like DNA-binding domain superfamily/Winged helix DNA-binding domain"/>
    <property type="match status" value="1"/>
</dbReference>
<dbReference type="InterPro" id="IPR003593">
    <property type="entry name" value="AAA+_ATPase"/>
</dbReference>
<dbReference type="PROSITE" id="PS51755">
    <property type="entry name" value="OMPR_PHOB"/>
    <property type="match status" value="1"/>
</dbReference>
<dbReference type="SUPFAM" id="SSF52540">
    <property type="entry name" value="P-loop containing nucleoside triphosphate hydrolases"/>
    <property type="match status" value="1"/>
</dbReference>
<keyword evidence="8" id="KW-1185">Reference proteome</keyword>
<keyword evidence="3 5" id="KW-0238">DNA-binding</keyword>
<keyword evidence="4" id="KW-0804">Transcription</keyword>
<dbReference type="SMART" id="SM00862">
    <property type="entry name" value="Trans_reg_C"/>
    <property type="match status" value="1"/>
</dbReference>
<comment type="similarity">
    <text evidence="1">Belongs to the AfsR/DnrI/RedD regulatory family.</text>
</comment>
<dbReference type="InterPro" id="IPR011990">
    <property type="entry name" value="TPR-like_helical_dom_sf"/>
</dbReference>
<dbReference type="SUPFAM" id="SSF48452">
    <property type="entry name" value="TPR-like"/>
    <property type="match status" value="2"/>
</dbReference>
<name>A0ABV8KXD0_9ACTN</name>
<evidence type="ECO:0000256" key="2">
    <source>
        <dbReference type="ARBA" id="ARBA00023015"/>
    </source>
</evidence>
<dbReference type="Pfam" id="PF00486">
    <property type="entry name" value="Trans_reg_C"/>
    <property type="match status" value="1"/>
</dbReference>
<evidence type="ECO:0000256" key="3">
    <source>
        <dbReference type="ARBA" id="ARBA00023125"/>
    </source>
</evidence>
<dbReference type="RefSeq" id="WP_377552697.1">
    <property type="nucleotide sequence ID" value="NZ_JBHSBN010000039.1"/>
</dbReference>
<dbReference type="PANTHER" id="PTHR35807:SF1">
    <property type="entry name" value="TRANSCRIPTIONAL REGULATOR REDD"/>
    <property type="match status" value="1"/>
</dbReference>
<reference evidence="8" key="1">
    <citation type="journal article" date="2019" name="Int. J. Syst. Evol. Microbiol.">
        <title>The Global Catalogue of Microorganisms (GCM) 10K type strain sequencing project: providing services to taxonomists for standard genome sequencing and annotation.</title>
        <authorList>
            <consortium name="The Broad Institute Genomics Platform"/>
            <consortium name="The Broad Institute Genome Sequencing Center for Infectious Disease"/>
            <person name="Wu L."/>
            <person name="Ma J."/>
        </authorList>
    </citation>
    <scope>NUCLEOTIDE SEQUENCE [LARGE SCALE GENOMIC DNA]</scope>
    <source>
        <strain evidence="8">2902at01</strain>
    </source>
</reference>
<dbReference type="Pfam" id="PF03704">
    <property type="entry name" value="BTAD"/>
    <property type="match status" value="1"/>
</dbReference>
<proteinExistence type="inferred from homology"/>
<dbReference type="Proteomes" id="UP001595868">
    <property type="component" value="Unassembled WGS sequence"/>
</dbReference>
<evidence type="ECO:0000256" key="4">
    <source>
        <dbReference type="ARBA" id="ARBA00023163"/>
    </source>
</evidence>
<evidence type="ECO:0000313" key="8">
    <source>
        <dbReference type="Proteomes" id="UP001595868"/>
    </source>
</evidence>
<gene>
    <name evidence="7" type="ORF">ACFOX0_31135</name>
</gene>
<dbReference type="EMBL" id="JBHSBN010000039">
    <property type="protein sequence ID" value="MFC4110362.1"/>
    <property type="molecule type" value="Genomic_DNA"/>
</dbReference>
<evidence type="ECO:0000256" key="5">
    <source>
        <dbReference type="PROSITE-ProRule" id="PRU01091"/>
    </source>
</evidence>
<dbReference type="InterPro" id="IPR016032">
    <property type="entry name" value="Sig_transdc_resp-reg_C-effctor"/>
</dbReference>
<dbReference type="CDD" id="cd15831">
    <property type="entry name" value="BTAD"/>
    <property type="match status" value="1"/>
</dbReference>
<protein>
    <submittedName>
        <fullName evidence="7">BTAD domain-containing putative transcriptional regulator</fullName>
    </submittedName>
</protein>
<dbReference type="Gene3D" id="3.40.50.300">
    <property type="entry name" value="P-loop containing nucleotide triphosphate hydrolases"/>
    <property type="match status" value="1"/>
</dbReference>